<protein>
    <recommendedName>
        <fullName evidence="4">WXG100 family type VII secretion target</fullName>
    </recommendedName>
</protein>
<keyword evidence="3" id="KW-1185">Reference proteome</keyword>
<accession>A0A1V0TRV4</accession>
<dbReference type="Gene3D" id="1.10.287.1490">
    <property type="match status" value="1"/>
</dbReference>
<reference evidence="2 3" key="1">
    <citation type="submission" date="2017-04" db="EMBL/GenBank/DDBJ databases">
        <title>Complete Genome Sequence of Streptomyces gilvosporeus F607, a Capable Producer of Natamycin.</title>
        <authorList>
            <person name="Zong G."/>
            <person name="Zhong C."/>
            <person name="Fu J."/>
            <person name="Qin R."/>
            <person name="Cao G."/>
        </authorList>
    </citation>
    <scope>NUCLEOTIDE SEQUENCE [LARGE SCALE GENOMIC DNA]</scope>
    <source>
        <strain evidence="2 3">F607</strain>
    </source>
</reference>
<dbReference type="Proteomes" id="UP000192726">
    <property type="component" value="Chromosome"/>
</dbReference>
<keyword evidence="1" id="KW-0175">Coiled coil</keyword>
<gene>
    <name evidence="2" type="ORF">B1H19_16840</name>
</gene>
<dbReference type="RefSeq" id="WP_083105514.1">
    <property type="nucleotide sequence ID" value="NZ_CP020569.1"/>
</dbReference>
<evidence type="ECO:0000256" key="1">
    <source>
        <dbReference type="SAM" id="Coils"/>
    </source>
</evidence>
<dbReference type="AlphaFoldDB" id="A0A1V0TRV4"/>
<dbReference type="STRING" id="553510.B1H19_16840"/>
<dbReference type="EMBL" id="CP020569">
    <property type="protein sequence ID" value="ARF55623.1"/>
    <property type="molecule type" value="Genomic_DNA"/>
</dbReference>
<proteinExistence type="predicted"/>
<name>A0A1V0TRV4_9ACTN</name>
<evidence type="ECO:0000313" key="3">
    <source>
        <dbReference type="Proteomes" id="UP000192726"/>
    </source>
</evidence>
<feature type="coiled-coil region" evidence="1">
    <location>
        <begin position="91"/>
        <end position="182"/>
    </location>
</feature>
<evidence type="ECO:0000313" key="2">
    <source>
        <dbReference type="EMBL" id="ARF55623.1"/>
    </source>
</evidence>
<organism evidence="2 3">
    <name type="scientific">Streptomyces gilvosporeus</name>
    <dbReference type="NCBI Taxonomy" id="553510"/>
    <lineage>
        <taxon>Bacteria</taxon>
        <taxon>Bacillati</taxon>
        <taxon>Actinomycetota</taxon>
        <taxon>Actinomycetes</taxon>
        <taxon>Kitasatosporales</taxon>
        <taxon>Streptomycetaceae</taxon>
        <taxon>Streptomyces</taxon>
    </lineage>
</organism>
<sequence>MTDDWSGLGWNPTPGHPPLATNLSNNLLRTAATLQSTYELLDSLDKESSYWTGEASKAFSKKVKDLPDYLKRAHDSLKAASGEISKWSDALHDMKVKAGHYEEEAKAARKKAEQAEQDCQAARNNPDLGLADHIFDDEASQVNAQHKLDAAQTRLDGATKTLDSANSALQDLIHDAERLETHHGDTAQEYADAIRKHASDYAPEGGTWDKFKKWWDAHGGDLLTTAAAIAGIAAIFCPALAPLAIGLSLAAAAQHANQYIKSGKDMWPPTSKNLGEWATLGGDVLGAVPGVGPAIKGTKAAIAGGKAALGAAREAGAIVKTTATVSQAAKSGMGAFRKVAVDTALDSSNRVIGHPVEKLAMKLGRSKEWAMNAADTVQATVTGALASPTAMTLDMGWSHGSSTDNASKWATVGGDGVAGAGMLNDPLKKVISIAKAL</sequence>
<evidence type="ECO:0008006" key="4">
    <source>
        <dbReference type="Google" id="ProtNLM"/>
    </source>
</evidence>
<dbReference type="KEGG" id="sgv:B1H19_16840"/>
<dbReference type="OrthoDB" id="3831541at2"/>